<keyword evidence="5 8" id="KW-0812">Transmembrane</keyword>
<keyword evidence="4 8" id="KW-1003">Cell membrane</keyword>
<sequence length="254" mass="26799">MEPFALVALVVATFLLAGLVKGVVGMGLPPVAIGIMALAMPPAQAAALVLVPAFVTNIWQMMSGERLITVVKRLWTLQLGICIGAWLCGDILTTQTSKIPSLLLGLMLMLYAVYGAASATPRMPARYEPYLSPIVGLMTGAIMAATGLMAIPLVPYLQAINLEKENLLQALGLSFFISAVALGTVLTSANIFRGDTALMSAFALLPAAVGMAVGRRYVSRISAATFKRWFLIAMFLIGCASAIQALRSAQPVLN</sequence>
<protein>
    <recommendedName>
        <fullName evidence="8">Probable membrane transporter protein</fullName>
    </recommendedName>
</protein>
<dbReference type="Proteomes" id="UP000521227">
    <property type="component" value="Unassembled WGS sequence"/>
</dbReference>
<comment type="similarity">
    <text evidence="2 8">Belongs to the 4-toluene sulfonate uptake permease (TSUP) (TC 2.A.102) family.</text>
</comment>
<feature type="transmembrane region" description="Helical" evidence="8">
    <location>
        <begin position="229"/>
        <end position="246"/>
    </location>
</feature>
<evidence type="ECO:0000313" key="9">
    <source>
        <dbReference type="EMBL" id="MBB5050975.1"/>
    </source>
</evidence>
<gene>
    <name evidence="9" type="ORF">HNQ36_000923</name>
</gene>
<name>A0A840MT64_9BRAD</name>
<accession>A0A840MT64</accession>
<dbReference type="EMBL" id="JACHIJ010000001">
    <property type="protein sequence ID" value="MBB5050975.1"/>
    <property type="molecule type" value="Genomic_DNA"/>
</dbReference>
<evidence type="ECO:0000256" key="2">
    <source>
        <dbReference type="ARBA" id="ARBA00009142"/>
    </source>
</evidence>
<evidence type="ECO:0000256" key="5">
    <source>
        <dbReference type="ARBA" id="ARBA00022692"/>
    </source>
</evidence>
<keyword evidence="6 8" id="KW-1133">Transmembrane helix</keyword>
<proteinExistence type="inferred from homology"/>
<evidence type="ECO:0000256" key="8">
    <source>
        <dbReference type="RuleBase" id="RU363041"/>
    </source>
</evidence>
<evidence type="ECO:0000256" key="6">
    <source>
        <dbReference type="ARBA" id="ARBA00022989"/>
    </source>
</evidence>
<dbReference type="AlphaFoldDB" id="A0A840MT64"/>
<dbReference type="RefSeq" id="WP_184082723.1">
    <property type="nucleotide sequence ID" value="NZ_JACHIJ010000001.1"/>
</dbReference>
<evidence type="ECO:0000256" key="3">
    <source>
        <dbReference type="ARBA" id="ARBA00022448"/>
    </source>
</evidence>
<feature type="transmembrane region" description="Helical" evidence="8">
    <location>
        <begin position="99"/>
        <end position="117"/>
    </location>
</feature>
<comment type="subcellular location">
    <subcellularLocation>
        <location evidence="1 8">Cell membrane</location>
        <topology evidence="1 8">Multi-pass membrane protein</topology>
    </subcellularLocation>
</comment>
<reference evidence="9 10" key="1">
    <citation type="submission" date="2020-08" db="EMBL/GenBank/DDBJ databases">
        <title>Genomic Encyclopedia of Type Strains, Phase IV (KMG-IV): sequencing the most valuable type-strain genomes for metagenomic binning, comparative biology and taxonomic classification.</title>
        <authorList>
            <person name="Goeker M."/>
        </authorList>
    </citation>
    <scope>NUCLEOTIDE SEQUENCE [LARGE SCALE GENOMIC DNA]</scope>
    <source>
        <strain evidence="9 10">DSM 17498</strain>
    </source>
</reference>
<keyword evidence="7 8" id="KW-0472">Membrane</keyword>
<evidence type="ECO:0000256" key="7">
    <source>
        <dbReference type="ARBA" id="ARBA00023136"/>
    </source>
</evidence>
<evidence type="ECO:0000313" key="10">
    <source>
        <dbReference type="Proteomes" id="UP000521227"/>
    </source>
</evidence>
<comment type="caution">
    <text evidence="9">The sequence shown here is derived from an EMBL/GenBank/DDBJ whole genome shotgun (WGS) entry which is preliminary data.</text>
</comment>
<keyword evidence="3" id="KW-0813">Transport</keyword>
<dbReference type="InterPro" id="IPR052017">
    <property type="entry name" value="TSUP"/>
</dbReference>
<evidence type="ECO:0000256" key="1">
    <source>
        <dbReference type="ARBA" id="ARBA00004651"/>
    </source>
</evidence>
<dbReference type="PANTHER" id="PTHR30269:SF32">
    <property type="entry name" value="MEMBRANE TRANSPORTER PROTEIN-RELATED"/>
    <property type="match status" value="1"/>
</dbReference>
<evidence type="ECO:0000256" key="4">
    <source>
        <dbReference type="ARBA" id="ARBA00022475"/>
    </source>
</evidence>
<dbReference type="GO" id="GO:0005886">
    <property type="term" value="C:plasma membrane"/>
    <property type="evidence" value="ECO:0007669"/>
    <property type="project" value="UniProtKB-SubCell"/>
</dbReference>
<dbReference type="Pfam" id="PF01925">
    <property type="entry name" value="TauE"/>
    <property type="match status" value="1"/>
</dbReference>
<dbReference type="InterPro" id="IPR002781">
    <property type="entry name" value="TM_pro_TauE-like"/>
</dbReference>
<feature type="transmembrane region" description="Helical" evidence="8">
    <location>
        <begin position="129"/>
        <end position="154"/>
    </location>
</feature>
<feature type="transmembrane region" description="Helical" evidence="8">
    <location>
        <begin position="166"/>
        <end position="186"/>
    </location>
</feature>
<dbReference type="PANTHER" id="PTHR30269">
    <property type="entry name" value="TRANSMEMBRANE PROTEIN YFCA"/>
    <property type="match status" value="1"/>
</dbReference>
<organism evidence="9 10">
    <name type="scientific">Afipia massiliensis</name>
    <dbReference type="NCBI Taxonomy" id="211460"/>
    <lineage>
        <taxon>Bacteria</taxon>
        <taxon>Pseudomonadati</taxon>
        <taxon>Pseudomonadota</taxon>
        <taxon>Alphaproteobacteria</taxon>
        <taxon>Hyphomicrobiales</taxon>
        <taxon>Nitrobacteraceae</taxon>
        <taxon>Afipia</taxon>
    </lineage>
</organism>
<feature type="transmembrane region" description="Helical" evidence="8">
    <location>
        <begin position="198"/>
        <end position="217"/>
    </location>
</feature>
<feature type="transmembrane region" description="Helical" evidence="8">
    <location>
        <begin position="32"/>
        <end position="55"/>
    </location>
</feature>